<gene>
    <name evidence="2" type="ORF">AB6A68_03540</name>
</gene>
<feature type="region of interest" description="Disordered" evidence="1">
    <location>
        <begin position="34"/>
        <end position="72"/>
    </location>
</feature>
<evidence type="ECO:0000313" key="3">
    <source>
        <dbReference type="Proteomes" id="UP001560267"/>
    </source>
</evidence>
<evidence type="ECO:0000256" key="1">
    <source>
        <dbReference type="SAM" id="MobiDB-lite"/>
    </source>
</evidence>
<protein>
    <recommendedName>
        <fullName evidence="4">Transposase</fullName>
    </recommendedName>
</protein>
<feature type="compositionally biased region" description="Basic and acidic residues" evidence="1">
    <location>
        <begin position="51"/>
        <end position="72"/>
    </location>
</feature>
<sequence length="103" mass="11335">MLGTLATLAAKRRPHGGMIYFHLLLDGLADAGHLEAVGGGAPRGGGASTLHDSDPPAKRSKRDMRTATRDAPRRLEWRVNADLRTIAHVPARSRNHRYRRAHQ</sequence>
<reference evidence="2 3" key="1">
    <citation type="submission" date="2024-07" db="EMBL/GenBank/DDBJ databases">
        <title>Draft Genome Sequence of Ferrimicrobium acidiphilum Strain YE2023, Isolated from a Pulp of Bioleach Reactor.</title>
        <authorList>
            <person name="Elkina Y.A."/>
            <person name="Bulaeva A.G."/>
            <person name="Beletsky A.V."/>
            <person name="Mardanov A.V."/>
        </authorList>
    </citation>
    <scope>NUCLEOTIDE SEQUENCE [LARGE SCALE GENOMIC DNA]</scope>
    <source>
        <strain evidence="2 3">YE2023</strain>
    </source>
</reference>
<evidence type="ECO:0008006" key="4">
    <source>
        <dbReference type="Google" id="ProtNLM"/>
    </source>
</evidence>
<accession>A0ABV3Y317</accession>
<keyword evidence="3" id="KW-1185">Reference proteome</keyword>
<comment type="caution">
    <text evidence="2">The sequence shown here is derived from an EMBL/GenBank/DDBJ whole genome shotgun (WGS) entry which is preliminary data.</text>
</comment>
<evidence type="ECO:0000313" key="2">
    <source>
        <dbReference type="EMBL" id="MEX6428908.1"/>
    </source>
</evidence>
<proteinExistence type="predicted"/>
<feature type="compositionally biased region" description="Gly residues" evidence="1">
    <location>
        <begin position="37"/>
        <end position="47"/>
    </location>
</feature>
<dbReference type="RefSeq" id="WP_369084259.1">
    <property type="nucleotide sequence ID" value="NZ_JBFSHR010000008.1"/>
</dbReference>
<organism evidence="2 3">
    <name type="scientific">Ferrimicrobium acidiphilum</name>
    <dbReference type="NCBI Taxonomy" id="121039"/>
    <lineage>
        <taxon>Bacteria</taxon>
        <taxon>Bacillati</taxon>
        <taxon>Actinomycetota</taxon>
        <taxon>Acidimicrobiia</taxon>
        <taxon>Acidimicrobiales</taxon>
        <taxon>Acidimicrobiaceae</taxon>
        <taxon>Ferrimicrobium</taxon>
    </lineage>
</organism>
<dbReference type="Proteomes" id="UP001560267">
    <property type="component" value="Unassembled WGS sequence"/>
</dbReference>
<name>A0ABV3Y317_9ACTN</name>
<dbReference type="EMBL" id="JBFSHR010000008">
    <property type="protein sequence ID" value="MEX6428908.1"/>
    <property type="molecule type" value="Genomic_DNA"/>
</dbReference>